<evidence type="ECO:0000313" key="9">
    <source>
        <dbReference type="Proteomes" id="UP000224634"/>
    </source>
</evidence>
<evidence type="ECO:0000256" key="4">
    <source>
        <dbReference type="ARBA" id="ARBA00049194"/>
    </source>
</evidence>
<reference evidence="8 9" key="1">
    <citation type="submission" date="2017-10" db="EMBL/GenBank/DDBJ databases">
        <title>Comparative genomics in systemic dimorphic fungi from Ajellomycetaceae.</title>
        <authorList>
            <person name="Munoz J.F."/>
            <person name="Mcewen J.G."/>
            <person name="Clay O.K."/>
            <person name="Cuomo C.A."/>
        </authorList>
    </citation>
    <scope>NUCLEOTIDE SEQUENCE [LARGE SCALE GENOMIC DNA]</scope>
    <source>
        <strain evidence="8 9">UAMH7299</strain>
    </source>
</reference>
<name>A0A2B7YZY3_POLH7</name>
<dbReference type="GO" id="GO:0004029">
    <property type="term" value="F:aldehyde dehydrogenase (NAD+) activity"/>
    <property type="evidence" value="ECO:0007669"/>
    <property type="project" value="UniProtKB-EC"/>
</dbReference>
<proteinExistence type="inferred from homology"/>
<evidence type="ECO:0000256" key="6">
    <source>
        <dbReference type="RuleBase" id="RU003345"/>
    </source>
</evidence>
<keyword evidence="9" id="KW-1185">Reference proteome</keyword>
<keyword evidence="2 6" id="KW-0560">Oxidoreductase</keyword>
<comment type="similarity">
    <text evidence="1 6">Belongs to the aldehyde dehydrogenase family.</text>
</comment>
<evidence type="ECO:0000256" key="5">
    <source>
        <dbReference type="PROSITE-ProRule" id="PRU10007"/>
    </source>
</evidence>
<dbReference type="STRING" id="1447883.A0A2B7YZY3"/>
<dbReference type="Gene3D" id="3.40.309.10">
    <property type="entry name" value="Aldehyde Dehydrogenase, Chain A, domain 2"/>
    <property type="match status" value="1"/>
</dbReference>
<comment type="catalytic activity">
    <reaction evidence="4">
        <text>an aldehyde + NAD(+) + H2O = a carboxylate + NADH + 2 H(+)</text>
        <dbReference type="Rhea" id="RHEA:16185"/>
        <dbReference type="ChEBI" id="CHEBI:15377"/>
        <dbReference type="ChEBI" id="CHEBI:15378"/>
        <dbReference type="ChEBI" id="CHEBI:17478"/>
        <dbReference type="ChEBI" id="CHEBI:29067"/>
        <dbReference type="ChEBI" id="CHEBI:57540"/>
        <dbReference type="ChEBI" id="CHEBI:57945"/>
        <dbReference type="EC" id="1.2.1.3"/>
    </reaction>
</comment>
<dbReference type="InterPro" id="IPR016161">
    <property type="entry name" value="Ald_DH/histidinol_DH"/>
</dbReference>
<dbReference type="InterPro" id="IPR015590">
    <property type="entry name" value="Aldehyde_DH_dom"/>
</dbReference>
<feature type="active site" evidence="5">
    <location>
        <position position="259"/>
    </location>
</feature>
<dbReference type="Proteomes" id="UP000224634">
    <property type="component" value="Unassembled WGS sequence"/>
</dbReference>
<dbReference type="InterPro" id="IPR016163">
    <property type="entry name" value="Ald_DH_C"/>
</dbReference>
<evidence type="ECO:0000256" key="3">
    <source>
        <dbReference type="ARBA" id="ARBA00024226"/>
    </source>
</evidence>
<dbReference type="InterPro" id="IPR016162">
    <property type="entry name" value="Ald_DH_N"/>
</dbReference>
<dbReference type="Gene3D" id="3.40.605.10">
    <property type="entry name" value="Aldehyde Dehydrogenase, Chain A, domain 1"/>
    <property type="match status" value="1"/>
</dbReference>
<gene>
    <name evidence="8" type="ORF">AJ80_01936</name>
</gene>
<dbReference type="PROSITE" id="PS00687">
    <property type="entry name" value="ALDEHYDE_DEHYDR_GLU"/>
    <property type="match status" value="1"/>
</dbReference>
<dbReference type="EMBL" id="PDNA01000017">
    <property type="protein sequence ID" value="PGH26438.1"/>
    <property type="molecule type" value="Genomic_DNA"/>
</dbReference>
<comment type="caution">
    <text evidence="8">The sequence shown here is derived from an EMBL/GenBank/DDBJ whole genome shotgun (WGS) entry which is preliminary data.</text>
</comment>
<dbReference type="Pfam" id="PF00171">
    <property type="entry name" value="Aldedh"/>
    <property type="match status" value="1"/>
</dbReference>
<evidence type="ECO:0000256" key="2">
    <source>
        <dbReference type="ARBA" id="ARBA00023002"/>
    </source>
</evidence>
<dbReference type="InterPro" id="IPR029510">
    <property type="entry name" value="Ald_DH_CS_GLU"/>
</dbReference>
<sequence length="490" mass="53272">MAAFPYSREKLPLQIFINNEYVDSKNDKKLTLRNPKDGSLISDKVPLGGEQDIDAAVDAAEKAFPAWKNLSSNARRDIMYKFAALLEENGKALAEVSRLTMGAPWESFGKFEISLCAEAFRYNAGWIDKFNGEAVPQNDDGFLKIVRNEPLGVTAGIAPWNGPIGTIGLKAGPALATGNCFILKPSEKTPFASLALGHLIKEAGFPPGVFQVVSGDGSTGALLSKHMRVRKISFTGSIATGKKIQEMAARSNLKRVTLELGGKSPAVIFDDCDLENAVKWASQALTANTGQVCFAATRVYVQEGIYDSFIQKYKETIQQHTKAVGDPDAKDTVFGPLVDEDQFNRVSGFIERGQKGQGKLLVGGQRIGDKGFYIQPTIFTDVDVKSEIHCEEIFGPVSVVRSFKTEEEIMKLSNDTNFGLMAGVFTQDINKALRVATDFESGMVGVNCISLMMLTAPFGGVKESGIGREGGIYALRAFTEPKTIMINLNY</sequence>
<feature type="domain" description="Aldehyde dehydrogenase" evidence="7">
    <location>
        <begin position="21"/>
        <end position="484"/>
    </location>
</feature>
<dbReference type="SUPFAM" id="SSF53720">
    <property type="entry name" value="ALDH-like"/>
    <property type="match status" value="1"/>
</dbReference>
<organism evidence="8 9">
    <name type="scientific">Polytolypa hystricis (strain UAMH7299)</name>
    <dbReference type="NCBI Taxonomy" id="1447883"/>
    <lineage>
        <taxon>Eukaryota</taxon>
        <taxon>Fungi</taxon>
        <taxon>Dikarya</taxon>
        <taxon>Ascomycota</taxon>
        <taxon>Pezizomycotina</taxon>
        <taxon>Eurotiomycetes</taxon>
        <taxon>Eurotiomycetidae</taxon>
        <taxon>Onygenales</taxon>
        <taxon>Onygenales incertae sedis</taxon>
        <taxon>Polytolypa</taxon>
    </lineage>
</organism>
<dbReference type="FunFam" id="3.40.309.10:FF:000049">
    <property type="entry name" value="Aldehyde dehydrogenase"/>
    <property type="match status" value="1"/>
</dbReference>
<dbReference type="FunFam" id="3.40.605.10:FF:000007">
    <property type="entry name" value="NAD/NADP-dependent betaine aldehyde dehydrogenase"/>
    <property type="match status" value="1"/>
</dbReference>
<evidence type="ECO:0000259" key="7">
    <source>
        <dbReference type="Pfam" id="PF00171"/>
    </source>
</evidence>
<evidence type="ECO:0000256" key="1">
    <source>
        <dbReference type="ARBA" id="ARBA00009986"/>
    </source>
</evidence>
<dbReference type="OrthoDB" id="310895at2759"/>
<dbReference type="AlphaFoldDB" id="A0A2B7YZY3"/>
<dbReference type="EC" id="1.2.1.3" evidence="3"/>
<protein>
    <recommendedName>
        <fullName evidence="3">aldehyde dehydrogenase (NAD(+))</fullName>
        <ecNumber evidence="3">1.2.1.3</ecNumber>
    </recommendedName>
</protein>
<accession>A0A2B7YZY3</accession>
<dbReference type="PANTHER" id="PTHR11699">
    <property type="entry name" value="ALDEHYDE DEHYDROGENASE-RELATED"/>
    <property type="match status" value="1"/>
</dbReference>
<evidence type="ECO:0000313" key="8">
    <source>
        <dbReference type="EMBL" id="PGH26438.1"/>
    </source>
</evidence>